<accession>A0A552HF82</accession>
<comment type="caution">
    <text evidence="1">The sequence shown here is derived from an EMBL/GenBank/DDBJ whole genome shotgun (WGS) entry which is preliminary data.</text>
</comment>
<evidence type="ECO:0000313" key="1">
    <source>
        <dbReference type="EMBL" id="TRU69826.1"/>
    </source>
</evidence>
<evidence type="ECO:0000313" key="2">
    <source>
        <dbReference type="Proteomes" id="UP000320674"/>
    </source>
</evidence>
<protein>
    <submittedName>
        <fullName evidence="1">Uncharacterized protein</fullName>
    </submittedName>
</protein>
<name>A0A552HF82_MICVR</name>
<gene>
    <name evidence="1" type="ORF">EWV77_17830</name>
</gene>
<dbReference type="Proteomes" id="UP000320674">
    <property type="component" value="Unassembled WGS sequence"/>
</dbReference>
<proteinExistence type="predicted"/>
<reference evidence="1 2" key="1">
    <citation type="submission" date="2019-01" db="EMBL/GenBank/DDBJ databases">
        <title>Coherence of Microcystis species and biogeography revealed through population genomics.</title>
        <authorList>
            <person name="Perez-Carrascal O.M."/>
            <person name="Terrat Y."/>
            <person name="Giani A."/>
            <person name="Fortin N."/>
            <person name="Tromas N."/>
            <person name="Shapiro B.J."/>
        </authorList>
    </citation>
    <scope>NUCLEOTIDE SEQUENCE [LARGE SCALE GENOMIC DNA]</scope>
    <source>
        <strain evidence="1">Mv_BB_P_19951000_S68D</strain>
    </source>
</reference>
<sequence length="71" mass="7831">MKTRATAILAQSPCKSQKVLNNPDNLAITPDFFERVLEIAPLPSTPFIGTVIPLEEVGQSLCDQCCHYRAE</sequence>
<dbReference type="AlphaFoldDB" id="A0A552HF82"/>
<dbReference type="EMBL" id="SFAZ01000256">
    <property type="protein sequence ID" value="TRU69826.1"/>
    <property type="molecule type" value="Genomic_DNA"/>
</dbReference>
<organism evidence="1 2">
    <name type="scientific">Microcystis viridis Mv_BB_P_19951000_S68D</name>
    <dbReference type="NCBI Taxonomy" id="2486270"/>
    <lineage>
        <taxon>Bacteria</taxon>
        <taxon>Bacillati</taxon>
        <taxon>Cyanobacteriota</taxon>
        <taxon>Cyanophyceae</taxon>
        <taxon>Oscillatoriophycideae</taxon>
        <taxon>Chroococcales</taxon>
        <taxon>Microcystaceae</taxon>
        <taxon>Microcystis</taxon>
    </lineage>
</organism>